<protein>
    <submittedName>
        <fullName evidence="2">Uncharacterized protein</fullName>
    </submittedName>
</protein>
<dbReference type="EMBL" id="AGWR01000029">
    <property type="protein sequence ID" value="EKB26826.1"/>
    <property type="molecule type" value="Genomic_DNA"/>
</dbReference>
<reference evidence="2 3" key="1">
    <citation type="submission" date="2012-06" db="EMBL/GenBank/DDBJ databases">
        <title>The Genome Sequence of Aeromonas hydrophila SSU.</title>
        <authorList>
            <consortium name="The Broad Institute Genome Sequencing Platform"/>
            <person name="Earl A."/>
            <person name="Ward D."/>
            <person name="Feldgarden M."/>
            <person name="Gevers D."/>
            <person name="Chopra A."/>
            <person name="Walker B."/>
            <person name="Young S.K."/>
            <person name="Zeng Q."/>
            <person name="Gargeya S."/>
            <person name="Fitzgerald M."/>
            <person name="Haas B."/>
            <person name="Abouelleil A."/>
            <person name="Alvarado L."/>
            <person name="Arachchi H.M."/>
            <person name="Berlin A.M."/>
            <person name="Chapman S.B."/>
            <person name="Goldberg J."/>
            <person name="Griggs A."/>
            <person name="Gujja S."/>
            <person name="Hansen M."/>
            <person name="Howarth C."/>
            <person name="Imamovic A."/>
            <person name="Larimer J."/>
            <person name="McCowan C."/>
            <person name="Montmayeur A."/>
            <person name="Murphy C."/>
            <person name="Neiman D."/>
            <person name="Pearson M."/>
            <person name="Priest M."/>
            <person name="Roberts A."/>
            <person name="Saif S."/>
            <person name="Shea T."/>
            <person name="Sisk P."/>
            <person name="Sykes S."/>
            <person name="Wortman J."/>
            <person name="Nusbaum C."/>
            <person name="Birren B."/>
        </authorList>
    </citation>
    <scope>NUCLEOTIDE SEQUENCE [LARGE SCALE GENOMIC DNA]</scope>
    <source>
        <strain evidence="2 3">SSU</strain>
    </source>
</reference>
<proteinExistence type="predicted"/>
<gene>
    <name evidence="2" type="ORF">HMPREF1171_03200</name>
</gene>
<dbReference type="AlphaFoldDB" id="K1J8Y4"/>
<sequence>METAGSNLIESIMKILTRRVDKTRTFKQENMPDWLRHDMGLHNDDNQKLHHARDRIKY</sequence>
<accession>K1J8Y4</accession>
<name>K1J8Y4_9GAMM</name>
<dbReference type="Proteomes" id="UP000005149">
    <property type="component" value="Unassembled WGS sequence"/>
</dbReference>
<evidence type="ECO:0000256" key="1">
    <source>
        <dbReference type="SAM" id="MobiDB-lite"/>
    </source>
</evidence>
<organism evidence="2 3">
    <name type="scientific">Aeromonas dhakensis</name>
    <dbReference type="NCBI Taxonomy" id="196024"/>
    <lineage>
        <taxon>Bacteria</taxon>
        <taxon>Pseudomonadati</taxon>
        <taxon>Pseudomonadota</taxon>
        <taxon>Gammaproteobacteria</taxon>
        <taxon>Aeromonadales</taxon>
        <taxon>Aeromonadaceae</taxon>
        <taxon>Aeromonas</taxon>
    </lineage>
</organism>
<evidence type="ECO:0000313" key="3">
    <source>
        <dbReference type="Proteomes" id="UP000005149"/>
    </source>
</evidence>
<dbReference type="HOGENOM" id="CLU_2968999_0_0_6"/>
<feature type="compositionally biased region" description="Basic residues" evidence="1">
    <location>
        <begin position="49"/>
        <end position="58"/>
    </location>
</feature>
<dbReference type="PATRIC" id="fig|1073377.4.peg.3261"/>
<dbReference type="RefSeq" id="WP_005306121.1">
    <property type="nucleotide sequence ID" value="NZ_JDWD01000234.1"/>
</dbReference>
<feature type="region of interest" description="Disordered" evidence="1">
    <location>
        <begin position="36"/>
        <end position="58"/>
    </location>
</feature>
<comment type="caution">
    <text evidence="2">The sequence shown here is derived from an EMBL/GenBank/DDBJ whole genome shotgun (WGS) entry which is preliminary data.</text>
</comment>
<evidence type="ECO:0000313" key="2">
    <source>
        <dbReference type="EMBL" id="EKB26826.1"/>
    </source>
</evidence>
<keyword evidence="3" id="KW-1185">Reference proteome</keyword>
<feature type="compositionally biased region" description="Basic and acidic residues" evidence="1">
    <location>
        <begin position="36"/>
        <end position="48"/>
    </location>
</feature>